<dbReference type="PANTHER" id="PTHR23054:SF18">
    <property type="entry name" value="TERNARY COMPLEX FACTOR MIP1, LEUCINE-ZIPPER"/>
    <property type="match status" value="1"/>
</dbReference>
<dbReference type="InterPro" id="IPR006869">
    <property type="entry name" value="DUF547"/>
</dbReference>
<sequence>MSSGGINVGNLHGLGIATSAHKRSKSFPDNKGLEDENLDHYLEVSHSLKSVGKHLNDCVKSKKKQSSNAEVQNSLRQEIMQLEKRLQDQIAVRCALEKALGYESSSHSITNAVSIPKPATELIKEIAVLEVEVEHLEQYLLSLYRKAFDQQISSLSPQAEDDRIKSPLTTPRRRRLEFSRSDITSQKANLSGQDSQLLSNPQKETSCAGEEEPLDSSVHRCQSSLSQCSTLSTKTSPPAEPLGKALRACHSQPVSMMEYAQNASSNVISLAEHLGTCISDHILDTPNKISEDMIKCMSTIYCKLADPPLTNHGLSSPTSSLSSINAFSPKDQSDMWSSGFRNDSSFDVRLDNPFHIEGLKEFSGPYSTMVEVQCLYRDSEKLGDVEHLLQHFRSLISRLEEIEPRKMTQEEKLAFWINIHNALVMHAFLAYGIPQNNMKRIFLLLKAAYNIGGHIVSADVIQNTILGCRMSRPGQWLRMLLPSRTKFKAGDERQAYAIEHTEPLLHFALCSGSHSDPAVRVYTPKSVILELEAAKEEYIRATFGVRKDQKILLPKLVESFAKDSGLCPAGVLEMIQKSLPESMRKSIKKCQLEKSRKCIEWVAHHFAFRYLIMKELVK</sequence>
<accession>A0ABD3A1Z6</accession>
<dbReference type="AlphaFoldDB" id="A0ABD3A1Z6"/>
<protein>
    <recommendedName>
        <fullName evidence="6">Electron transporter</fullName>
    </recommendedName>
</protein>
<evidence type="ECO:0000259" key="3">
    <source>
        <dbReference type="Pfam" id="PF14389"/>
    </source>
</evidence>
<evidence type="ECO:0000256" key="1">
    <source>
        <dbReference type="SAM" id="MobiDB-lite"/>
    </source>
</evidence>
<evidence type="ECO:0000259" key="2">
    <source>
        <dbReference type="Pfam" id="PF04784"/>
    </source>
</evidence>
<dbReference type="Pfam" id="PF04784">
    <property type="entry name" value="DUF547"/>
    <property type="match status" value="1"/>
</dbReference>
<dbReference type="Proteomes" id="UP001630127">
    <property type="component" value="Unassembled WGS sequence"/>
</dbReference>
<comment type="caution">
    <text evidence="4">The sequence shown here is derived from an EMBL/GenBank/DDBJ whole genome shotgun (WGS) entry which is preliminary data.</text>
</comment>
<dbReference type="EMBL" id="JBJUIK010000006">
    <property type="protein sequence ID" value="KAL3525756.1"/>
    <property type="molecule type" value="Genomic_DNA"/>
</dbReference>
<organism evidence="4 5">
    <name type="scientific">Cinchona calisaya</name>
    <dbReference type="NCBI Taxonomy" id="153742"/>
    <lineage>
        <taxon>Eukaryota</taxon>
        <taxon>Viridiplantae</taxon>
        <taxon>Streptophyta</taxon>
        <taxon>Embryophyta</taxon>
        <taxon>Tracheophyta</taxon>
        <taxon>Spermatophyta</taxon>
        <taxon>Magnoliopsida</taxon>
        <taxon>eudicotyledons</taxon>
        <taxon>Gunneridae</taxon>
        <taxon>Pentapetalae</taxon>
        <taxon>asterids</taxon>
        <taxon>lamiids</taxon>
        <taxon>Gentianales</taxon>
        <taxon>Rubiaceae</taxon>
        <taxon>Cinchonoideae</taxon>
        <taxon>Cinchoneae</taxon>
        <taxon>Cinchona</taxon>
    </lineage>
</organism>
<reference evidence="4 5" key="1">
    <citation type="submission" date="2024-11" db="EMBL/GenBank/DDBJ databases">
        <title>A near-complete genome assembly of Cinchona calisaya.</title>
        <authorList>
            <person name="Lian D.C."/>
            <person name="Zhao X.W."/>
            <person name="Wei L."/>
        </authorList>
    </citation>
    <scope>NUCLEOTIDE SEQUENCE [LARGE SCALE GENOMIC DNA]</scope>
    <source>
        <tissue evidence="4">Nenye</tissue>
    </source>
</reference>
<keyword evidence="5" id="KW-1185">Reference proteome</keyword>
<name>A0ABD3A1Z6_9GENT</name>
<gene>
    <name evidence="4" type="ORF">ACH5RR_014128</name>
</gene>
<dbReference type="PANTHER" id="PTHR23054">
    <property type="entry name" value="TERNARY COMPLEX FACTOR MIP1, LEUCINE-ZIPPER-RELATED"/>
    <property type="match status" value="1"/>
</dbReference>
<feature type="compositionally biased region" description="Polar residues" evidence="1">
    <location>
        <begin position="181"/>
        <end position="205"/>
    </location>
</feature>
<evidence type="ECO:0000313" key="5">
    <source>
        <dbReference type="Proteomes" id="UP001630127"/>
    </source>
</evidence>
<feature type="domain" description="DUF547" evidence="2">
    <location>
        <begin position="405"/>
        <end position="539"/>
    </location>
</feature>
<feature type="region of interest" description="Disordered" evidence="1">
    <location>
        <begin position="180"/>
        <end position="214"/>
    </location>
</feature>
<proteinExistence type="predicted"/>
<dbReference type="InterPro" id="IPR025757">
    <property type="entry name" value="MIP1_Leuzipper"/>
</dbReference>
<dbReference type="Pfam" id="PF14389">
    <property type="entry name" value="Lzipper-MIP1"/>
    <property type="match status" value="1"/>
</dbReference>
<evidence type="ECO:0008006" key="6">
    <source>
        <dbReference type="Google" id="ProtNLM"/>
    </source>
</evidence>
<evidence type="ECO:0000313" key="4">
    <source>
        <dbReference type="EMBL" id="KAL3525756.1"/>
    </source>
</evidence>
<feature type="domain" description="Ternary complex factor MIP1 leucine-zipper" evidence="3">
    <location>
        <begin position="69"/>
        <end position="150"/>
    </location>
</feature>